<dbReference type="PANTHER" id="PTHR11732">
    <property type="entry name" value="ALDO/KETO REDUCTASE"/>
    <property type="match status" value="1"/>
</dbReference>
<dbReference type="GO" id="GO:0033707">
    <property type="term" value="F:3''-deamino-3''-oxonicotianamine reductase activity"/>
    <property type="evidence" value="ECO:0007669"/>
    <property type="project" value="UniProtKB-ARBA"/>
</dbReference>
<protein>
    <recommendedName>
        <fullName evidence="4">NADP-dependent oxidoreductase domain-containing protein</fullName>
    </recommendedName>
</protein>
<comment type="similarity">
    <text evidence="1">Belongs to the aldo/keto reductase family.</text>
</comment>
<proteinExistence type="inferred from homology"/>
<dbReference type="CDD" id="cd19124">
    <property type="entry name" value="AKR_AKR4A_4B"/>
    <property type="match status" value="1"/>
</dbReference>
<dbReference type="InterPro" id="IPR044497">
    <property type="entry name" value="AKR4A/B"/>
</dbReference>
<dbReference type="PROSITE" id="PS00062">
    <property type="entry name" value="ALDOKETO_REDUCTASE_2"/>
    <property type="match status" value="1"/>
</dbReference>
<gene>
    <name evidence="5" type="ORF">URODEC1_LOCUS101345</name>
</gene>
<organism evidence="5 6">
    <name type="scientific">Urochloa decumbens</name>
    <dbReference type="NCBI Taxonomy" id="240449"/>
    <lineage>
        <taxon>Eukaryota</taxon>
        <taxon>Viridiplantae</taxon>
        <taxon>Streptophyta</taxon>
        <taxon>Embryophyta</taxon>
        <taxon>Tracheophyta</taxon>
        <taxon>Spermatophyta</taxon>
        <taxon>Magnoliopsida</taxon>
        <taxon>Liliopsida</taxon>
        <taxon>Poales</taxon>
        <taxon>Poaceae</taxon>
        <taxon>PACMAD clade</taxon>
        <taxon>Panicoideae</taxon>
        <taxon>Panicodae</taxon>
        <taxon>Paniceae</taxon>
        <taxon>Melinidinae</taxon>
        <taxon>Urochloa</taxon>
    </lineage>
</organism>
<dbReference type="InterPro" id="IPR023210">
    <property type="entry name" value="NADP_OxRdtase_dom"/>
</dbReference>
<dbReference type="InterPro" id="IPR018170">
    <property type="entry name" value="Aldo/ket_reductase_CS"/>
</dbReference>
<evidence type="ECO:0000256" key="3">
    <source>
        <dbReference type="SAM" id="MobiDB-lite"/>
    </source>
</evidence>
<dbReference type="Pfam" id="PF00248">
    <property type="entry name" value="Aldo_ket_red"/>
    <property type="match status" value="1"/>
</dbReference>
<dbReference type="PROSITE" id="PS00063">
    <property type="entry name" value="ALDOKETO_REDUCTASE_3"/>
    <property type="match status" value="1"/>
</dbReference>
<dbReference type="InterPro" id="IPR036812">
    <property type="entry name" value="NAD(P)_OxRdtase_dom_sf"/>
</dbReference>
<dbReference type="FunFam" id="3.20.20.100:FF:000014">
    <property type="entry name" value="NAD(P)-linked oxidoreductase superfamily protein"/>
    <property type="match status" value="1"/>
</dbReference>
<dbReference type="GO" id="GO:1990641">
    <property type="term" value="P:response to iron ion starvation"/>
    <property type="evidence" value="ECO:0007669"/>
    <property type="project" value="UniProtKB-ARBA"/>
</dbReference>
<dbReference type="PRINTS" id="PR00069">
    <property type="entry name" value="ALDKETRDTASE"/>
</dbReference>
<keyword evidence="2" id="KW-0560">Oxidoreductase</keyword>
<dbReference type="InterPro" id="IPR020471">
    <property type="entry name" value="AKR"/>
</dbReference>
<reference evidence="5" key="1">
    <citation type="submission" date="2024-10" db="EMBL/GenBank/DDBJ databases">
        <authorList>
            <person name="Ryan C."/>
        </authorList>
    </citation>
    <scope>NUCLEOTIDE SEQUENCE [LARGE SCALE GENOMIC DNA]</scope>
</reference>
<keyword evidence="6" id="KW-1185">Reference proteome</keyword>
<evidence type="ECO:0000256" key="1">
    <source>
        <dbReference type="ARBA" id="ARBA00007905"/>
    </source>
</evidence>
<evidence type="ECO:0000256" key="2">
    <source>
        <dbReference type="ARBA" id="ARBA00023002"/>
    </source>
</evidence>
<feature type="region of interest" description="Disordered" evidence="3">
    <location>
        <begin position="33"/>
        <end position="57"/>
    </location>
</feature>
<dbReference type="Gene3D" id="3.20.20.100">
    <property type="entry name" value="NADP-dependent oxidoreductase domain"/>
    <property type="match status" value="1"/>
</dbReference>
<feature type="domain" description="NADP-dependent oxidoreductase" evidence="4">
    <location>
        <begin position="78"/>
        <end position="345"/>
    </location>
</feature>
<dbReference type="PROSITE" id="PS00798">
    <property type="entry name" value="ALDOKETO_REDUCTASE_1"/>
    <property type="match status" value="1"/>
</dbReference>
<dbReference type="EMBL" id="OZ075115">
    <property type="protein sequence ID" value="CAL5068072.1"/>
    <property type="molecule type" value="Genomic_DNA"/>
</dbReference>
<name>A0ABC9F3B6_9POAL</name>
<dbReference type="AlphaFoldDB" id="A0ABC9F3B6"/>
<evidence type="ECO:0000313" key="6">
    <source>
        <dbReference type="Proteomes" id="UP001497457"/>
    </source>
</evidence>
<dbReference type="SUPFAM" id="SSF51430">
    <property type="entry name" value="NAD(P)-linked oxidoreductase"/>
    <property type="match status" value="1"/>
</dbReference>
<dbReference type="Proteomes" id="UP001497457">
    <property type="component" value="Chromosome 5rd"/>
</dbReference>
<accession>A0ABC9F3B6</accession>
<evidence type="ECO:0000313" key="5">
    <source>
        <dbReference type="EMBL" id="CAL5068072.1"/>
    </source>
</evidence>
<evidence type="ECO:0000259" key="4">
    <source>
        <dbReference type="Pfam" id="PF00248"/>
    </source>
</evidence>
<sequence>MPCYDIHTNAILCGFHMHILNFSPAYAVYTTPATPHKHREPHRQQAMASLSGRSSTRHSKIPDFLVGPIRQPMPAVGLGTVSHPFVEEEVRAAVLTALELGYRHIDTAALYASERVVGKAMADAVRSGIVASREELFVTSKVWCTQCHPKLVLPSLKESLQNLQMGYVDLYLIHWPMAVKPSKPHFPMKREDIVPMDLSGVWQAMEECHQLGLAKMIGVSNFTTKKLQELLAIAKIPPAVNQVELNPTWQQKKLIEFCKDKGIQVAAYSPLGGQRIPKMNPVRQSDILEEIGRARGKSVAQISLRWIYEQGVSMVVKSLKRERLKENIEIFDWELSDGDRLKIDQMPQRKLITVQNLLCPEGISSVDISDVDVLEM</sequence>
<dbReference type="GO" id="GO:0019290">
    <property type="term" value="P:siderophore biosynthetic process"/>
    <property type="evidence" value="ECO:0007669"/>
    <property type="project" value="UniProtKB-ARBA"/>
</dbReference>